<feature type="domain" description="AB hydrolase-1" evidence="2">
    <location>
        <begin position="30"/>
        <end position="275"/>
    </location>
</feature>
<evidence type="ECO:0000256" key="1">
    <source>
        <dbReference type="ARBA" id="ARBA00022801"/>
    </source>
</evidence>
<sequence>MPTLIEPVRDELVPAGRLRLHVVQWGRAGPPVVCLHGLTANAFCFQAFADALADNHRVIAYDLRGRGRSERPERGYSVPIHAADLDQLLTALGLERTALLGHSLGALIALYYAAWRPERVSKLILIDAGAPLPWKKPEEQPAWLRASIARLGTPVASFEDYRQRLQGLPFLGPWWNVYLDRYLEHDVEHLPDGSVRSRVYREGILEEGQRAGEARPAEQWERVQAPTLILRAGAGLLAPDDQLLTEEAAKEMVAHIPQARLLEFPSLNHYTIIFGADPGPAQAVRAFLTLETRPLRLAKNEFRERS</sequence>
<evidence type="ECO:0000313" key="3">
    <source>
        <dbReference type="EMBL" id="BBH91874.1"/>
    </source>
</evidence>
<keyword evidence="1 3" id="KW-0378">Hydrolase</keyword>
<dbReference type="Pfam" id="PF00561">
    <property type="entry name" value="Abhydrolase_1"/>
    <property type="match status" value="1"/>
</dbReference>
<dbReference type="GO" id="GO:0016020">
    <property type="term" value="C:membrane"/>
    <property type="evidence" value="ECO:0007669"/>
    <property type="project" value="TreeGrafter"/>
</dbReference>
<dbReference type="SUPFAM" id="SSF53474">
    <property type="entry name" value="alpha/beta-Hydrolases"/>
    <property type="match status" value="1"/>
</dbReference>
<name>A0A455T3C9_9CHLR</name>
<dbReference type="PRINTS" id="PR00111">
    <property type="entry name" value="ABHYDROLASE"/>
</dbReference>
<dbReference type="EMBL" id="AP019377">
    <property type="protein sequence ID" value="BBH91874.1"/>
    <property type="molecule type" value="Genomic_DNA"/>
</dbReference>
<accession>A0A455T3C9</accession>
<protein>
    <submittedName>
        <fullName evidence="3">Alpha/beta hydrolase</fullName>
    </submittedName>
</protein>
<gene>
    <name evidence="3" type="ORF">KTA_00730</name>
</gene>
<dbReference type="PANTHER" id="PTHR43798">
    <property type="entry name" value="MONOACYLGLYCEROL LIPASE"/>
    <property type="match status" value="1"/>
</dbReference>
<proteinExistence type="predicted"/>
<dbReference type="Gene3D" id="3.40.50.1820">
    <property type="entry name" value="alpha/beta hydrolase"/>
    <property type="match status" value="1"/>
</dbReference>
<organism evidence="3">
    <name type="scientific">Thermogemmatispora argillosa</name>
    <dbReference type="NCBI Taxonomy" id="2045280"/>
    <lineage>
        <taxon>Bacteria</taxon>
        <taxon>Bacillati</taxon>
        <taxon>Chloroflexota</taxon>
        <taxon>Ktedonobacteria</taxon>
        <taxon>Thermogemmatisporales</taxon>
        <taxon>Thermogemmatisporaceae</taxon>
        <taxon>Thermogemmatispora</taxon>
    </lineage>
</organism>
<dbReference type="AlphaFoldDB" id="A0A455T3C9"/>
<dbReference type="InterPro" id="IPR000073">
    <property type="entry name" value="AB_hydrolase_1"/>
</dbReference>
<dbReference type="GO" id="GO:0016787">
    <property type="term" value="F:hydrolase activity"/>
    <property type="evidence" value="ECO:0007669"/>
    <property type="project" value="UniProtKB-KW"/>
</dbReference>
<evidence type="ECO:0000259" key="2">
    <source>
        <dbReference type="Pfam" id="PF00561"/>
    </source>
</evidence>
<reference evidence="3" key="1">
    <citation type="submission" date="2018-12" db="EMBL/GenBank/DDBJ databases">
        <title>Novel natural products biosynthetic potential of the class Ktedonobacteria.</title>
        <authorList>
            <person name="Zheng Y."/>
            <person name="Saitou A."/>
            <person name="Wang C.M."/>
            <person name="Toyoda A."/>
            <person name="Minakuchi Y."/>
            <person name="Sekiguchi Y."/>
            <person name="Ueda K."/>
            <person name="Takano H."/>
            <person name="Sakai Y."/>
            <person name="Yokota A."/>
            <person name="Yabe S."/>
        </authorList>
    </citation>
    <scope>NUCLEOTIDE SEQUENCE</scope>
    <source>
        <strain evidence="3">A3-2</strain>
    </source>
</reference>
<dbReference type="PANTHER" id="PTHR43798:SF31">
    <property type="entry name" value="AB HYDROLASE SUPERFAMILY PROTEIN YCLE"/>
    <property type="match status" value="1"/>
</dbReference>
<dbReference type="InterPro" id="IPR029058">
    <property type="entry name" value="AB_hydrolase_fold"/>
</dbReference>
<dbReference type="InterPro" id="IPR050266">
    <property type="entry name" value="AB_hydrolase_sf"/>
</dbReference>